<evidence type="ECO:0000259" key="8">
    <source>
        <dbReference type="Pfam" id="PF22642"/>
    </source>
</evidence>
<evidence type="ECO:0000313" key="9">
    <source>
        <dbReference type="EMBL" id="KOO46971.1"/>
    </source>
</evidence>
<dbReference type="InterPro" id="IPR055219">
    <property type="entry name" value="MinC_N_1"/>
</dbReference>
<dbReference type="PANTHER" id="PTHR34108">
    <property type="entry name" value="SEPTUM SITE-DETERMINING PROTEIN MINC"/>
    <property type="match status" value="1"/>
</dbReference>
<keyword evidence="3 6" id="KW-0717">Septation</keyword>
<comment type="subunit">
    <text evidence="5 6">Interacts with MinD and FtsZ.</text>
</comment>
<keyword evidence="2 6" id="KW-0132">Cell division</keyword>
<reference evidence="10" key="1">
    <citation type="submission" date="2015-08" db="EMBL/GenBank/DDBJ databases">
        <title>Fjat-14210 dsm16467.</title>
        <authorList>
            <person name="Liu B."/>
            <person name="Wang J."/>
            <person name="Zhu Y."/>
            <person name="Liu G."/>
            <person name="Chen Q."/>
            <person name="Chen Z."/>
            <person name="Lan J."/>
            <person name="Che J."/>
            <person name="Ge C."/>
            <person name="Shi H."/>
            <person name="Pan Z."/>
            <person name="Liu X."/>
        </authorList>
    </citation>
    <scope>NUCLEOTIDE SEQUENCE [LARGE SCALE GENOMIC DNA]</scope>
    <source>
        <strain evidence="10">DSM 16467</strain>
    </source>
</reference>
<dbReference type="HAMAP" id="MF_00267">
    <property type="entry name" value="MinC"/>
    <property type="match status" value="1"/>
</dbReference>
<proteinExistence type="inferred from homology"/>
<feature type="domain" description="Septum site-determining protein MinC N-terminal" evidence="8">
    <location>
        <begin position="9"/>
        <end position="85"/>
    </location>
</feature>
<evidence type="ECO:0000256" key="4">
    <source>
        <dbReference type="ARBA" id="ARBA00023306"/>
    </source>
</evidence>
<evidence type="ECO:0000313" key="10">
    <source>
        <dbReference type="Proteomes" id="UP000037558"/>
    </source>
</evidence>
<dbReference type="SUPFAM" id="SSF63848">
    <property type="entry name" value="Cell-division inhibitor MinC, C-terminal domain"/>
    <property type="match status" value="1"/>
</dbReference>
<evidence type="ECO:0000256" key="2">
    <source>
        <dbReference type="ARBA" id="ARBA00022618"/>
    </source>
</evidence>
<dbReference type="STRING" id="284581.AMD01_08655"/>
<comment type="function">
    <text evidence="6">Cell division inhibitor that blocks the formation of polar Z ring septums. Rapidly oscillates between the poles of the cell to destabilize FtsZ filaments that have formed before they mature into polar Z rings. Prevents FtsZ polymerization.</text>
</comment>
<comment type="caution">
    <text evidence="9">The sequence shown here is derived from an EMBL/GenBank/DDBJ whole genome shotgun (WGS) entry which is preliminary data.</text>
</comment>
<dbReference type="InterPro" id="IPR016098">
    <property type="entry name" value="CAP/MinC_C"/>
</dbReference>
<protein>
    <recommendedName>
        <fullName evidence="6">Probable septum site-determining protein MinC</fullName>
    </recommendedName>
</protein>
<dbReference type="Gene3D" id="3.30.160.540">
    <property type="match status" value="1"/>
</dbReference>
<dbReference type="InterPro" id="IPR036145">
    <property type="entry name" value="MinC_C_sf"/>
</dbReference>
<dbReference type="GO" id="GO:0000917">
    <property type="term" value="P:division septum assembly"/>
    <property type="evidence" value="ECO:0007669"/>
    <property type="project" value="UniProtKB-KW"/>
</dbReference>
<dbReference type="Proteomes" id="UP000037558">
    <property type="component" value="Unassembled WGS sequence"/>
</dbReference>
<dbReference type="OrthoDB" id="9790810at2"/>
<dbReference type="PATRIC" id="fig|284581.3.peg.3785"/>
<evidence type="ECO:0000256" key="1">
    <source>
        <dbReference type="ARBA" id="ARBA00006291"/>
    </source>
</evidence>
<dbReference type="Gene3D" id="2.160.20.70">
    <property type="match status" value="1"/>
</dbReference>
<dbReference type="InterPro" id="IPR013033">
    <property type="entry name" value="MinC"/>
</dbReference>
<dbReference type="GO" id="GO:1901891">
    <property type="term" value="P:regulation of cell septum assembly"/>
    <property type="evidence" value="ECO:0007669"/>
    <property type="project" value="InterPro"/>
</dbReference>
<feature type="domain" description="Septum formation inhibitor MinC C-terminal" evidence="7">
    <location>
        <begin position="107"/>
        <end position="207"/>
    </location>
</feature>
<dbReference type="AlphaFoldDB" id="A0A0M0L7D1"/>
<comment type="similarity">
    <text evidence="1 6">Belongs to the MinC family.</text>
</comment>
<evidence type="ECO:0000256" key="6">
    <source>
        <dbReference type="HAMAP-Rule" id="MF_00267"/>
    </source>
</evidence>
<accession>A0A0M0L7D1</accession>
<sequence length="227" mass="25267">MNRQKQPNVTIKGTKEGLTLHLSDTCSFKELLDELELKLSTNQYGDDQQLVHVKVNAGNRYVASEQEEQIKALIRKKKYLIVDEIECNVITKEEAIQQQKKNEIISVARIVRSGQILQVEGDLLLLGDVNPGGTVIAAGSIFVVGALRGIAHAGYDGNRQAVVAASLMKPSQLRISEVYSRGSDRGEHEDGGEMECAYVNESDEILVERVQSLMHLRPNLTRLERRS</sequence>
<dbReference type="Pfam" id="PF22642">
    <property type="entry name" value="MinC_N_1"/>
    <property type="match status" value="1"/>
</dbReference>
<dbReference type="NCBIfam" id="TIGR01222">
    <property type="entry name" value="minC"/>
    <property type="match status" value="1"/>
</dbReference>
<name>A0A0M0L7D1_9BACI</name>
<dbReference type="RefSeq" id="WP_053400985.1">
    <property type="nucleotide sequence ID" value="NZ_JAUKEN010000001.1"/>
</dbReference>
<evidence type="ECO:0000259" key="7">
    <source>
        <dbReference type="Pfam" id="PF03775"/>
    </source>
</evidence>
<dbReference type="InterPro" id="IPR005526">
    <property type="entry name" value="Septum_form_inhib_MinC_C"/>
</dbReference>
<dbReference type="EMBL" id="LILC01000011">
    <property type="protein sequence ID" value="KOO46971.1"/>
    <property type="molecule type" value="Genomic_DNA"/>
</dbReference>
<organism evidence="9 10">
    <name type="scientific">Priestia koreensis</name>
    <dbReference type="NCBI Taxonomy" id="284581"/>
    <lineage>
        <taxon>Bacteria</taxon>
        <taxon>Bacillati</taxon>
        <taxon>Bacillota</taxon>
        <taxon>Bacilli</taxon>
        <taxon>Bacillales</taxon>
        <taxon>Bacillaceae</taxon>
        <taxon>Priestia</taxon>
    </lineage>
</organism>
<keyword evidence="4 6" id="KW-0131">Cell cycle</keyword>
<evidence type="ECO:0000256" key="3">
    <source>
        <dbReference type="ARBA" id="ARBA00023210"/>
    </source>
</evidence>
<evidence type="ECO:0000256" key="5">
    <source>
        <dbReference type="ARBA" id="ARBA00046874"/>
    </source>
</evidence>
<keyword evidence="10" id="KW-1185">Reference proteome</keyword>
<dbReference type="PANTHER" id="PTHR34108:SF1">
    <property type="entry name" value="SEPTUM SITE-DETERMINING PROTEIN MINC"/>
    <property type="match status" value="1"/>
</dbReference>
<dbReference type="GO" id="GO:0000902">
    <property type="term" value="P:cell morphogenesis"/>
    <property type="evidence" value="ECO:0007669"/>
    <property type="project" value="InterPro"/>
</dbReference>
<gene>
    <name evidence="6 9" type="primary">minC</name>
    <name evidence="9" type="ORF">AMD01_08655</name>
</gene>
<dbReference type="Pfam" id="PF03775">
    <property type="entry name" value="MinC_C"/>
    <property type="match status" value="1"/>
</dbReference>